<reference evidence="4" key="1">
    <citation type="journal article" date="2019" name="Int. J. Syst. Evol. Microbiol.">
        <title>The Global Catalogue of Microorganisms (GCM) 10K type strain sequencing project: providing services to taxonomists for standard genome sequencing and annotation.</title>
        <authorList>
            <consortium name="The Broad Institute Genomics Platform"/>
            <consortium name="The Broad Institute Genome Sequencing Center for Infectious Disease"/>
            <person name="Wu L."/>
            <person name="Ma J."/>
        </authorList>
    </citation>
    <scope>NUCLEOTIDE SEQUENCE [LARGE SCALE GENOMIC DNA]</scope>
    <source>
        <strain evidence="4">TBRC 4489</strain>
    </source>
</reference>
<feature type="transmembrane region" description="Helical" evidence="2">
    <location>
        <begin position="193"/>
        <end position="212"/>
    </location>
</feature>
<name>A0ABV8I2B6_9ACTN</name>
<organism evidence="3 4">
    <name type="scientific">Planomonospora corallina</name>
    <dbReference type="NCBI Taxonomy" id="1806052"/>
    <lineage>
        <taxon>Bacteria</taxon>
        <taxon>Bacillati</taxon>
        <taxon>Actinomycetota</taxon>
        <taxon>Actinomycetes</taxon>
        <taxon>Streptosporangiales</taxon>
        <taxon>Streptosporangiaceae</taxon>
        <taxon>Planomonospora</taxon>
    </lineage>
</organism>
<proteinExistence type="predicted"/>
<keyword evidence="2" id="KW-1133">Transmembrane helix</keyword>
<keyword evidence="4" id="KW-1185">Reference proteome</keyword>
<evidence type="ECO:0000256" key="2">
    <source>
        <dbReference type="SAM" id="Phobius"/>
    </source>
</evidence>
<comment type="caution">
    <text evidence="3">The sequence shown here is derived from an EMBL/GenBank/DDBJ whole genome shotgun (WGS) entry which is preliminary data.</text>
</comment>
<evidence type="ECO:0008006" key="5">
    <source>
        <dbReference type="Google" id="ProtNLM"/>
    </source>
</evidence>
<dbReference type="RefSeq" id="WP_377286600.1">
    <property type="nucleotide sequence ID" value="NZ_JBHSBM010000012.1"/>
</dbReference>
<evidence type="ECO:0000313" key="4">
    <source>
        <dbReference type="Proteomes" id="UP001595850"/>
    </source>
</evidence>
<gene>
    <name evidence="3" type="ORF">ACFOWE_08480</name>
</gene>
<feature type="transmembrane region" description="Helical" evidence="2">
    <location>
        <begin position="224"/>
        <end position="244"/>
    </location>
</feature>
<dbReference type="Proteomes" id="UP001595850">
    <property type="component" value="Unassembled WGS sequence"/>
</dbReference>
<evidence type="ECO:0000313" key="3">
    <source>
        <dbReference type="EMBL" id="MFC4058327.1"/>
    </source>
</evidence>
<keyword evidence="2" id="KW-0812">Transmembrane</keyword>
<sequence length="247" mass="24111">MTSTTDRYPGTRLTGALLLSSPLLLIAAAVIVIPAGLTLNPADPAGALAAVGGRAGLHLTELALDVLGWLALTAAGLLLTTLSAPGRGPGAATGGGAGAAPLPGSEHGPHPAARPGVLPGGLLAAAGLAGLLHDAGNLALTQLAADPAAPASVTTAWAVLLTAKWAVNLAGLLWVSATAATAALVPMPGRLRLAGAAAALSGLVSVVLPWTTGTAAPSPVLEQAGYALHLPVMLWYGVLGLRCLRGR</sequence>
<dbReference type="EMBL" id="JBHSBM010000012">
    <property type="protein sequence ID" value="MFC4058327.1"/>
    <property type="molecule type" value="Genomic_DNA"/>
</dbReference>
<feature type="region of interest" description="Disordered" evidence="1">
    <location>
        <begin position="90"/>
        <end position="111"/>
    </location>
</feature>
<protein>
    <recommendedName>
        <fullName evidence="5">DUF4386 family protein</fullName>
    </recommendedName>
</protein>
<accession>A0ABV8I2B6</accession>
<keyword evidence="2" id="KW-0472">Membrane</keyword>
<evidence type="ECO:0000256" key="1">
    <source>
        <dbReference type="SAM" id="MobiDB-lite"/>
    </source>
</evidence>